<dbReference type="SMART" id="SM00192">
    <property type="entry name" value="LDLa"/>
    <property type="match status" value="1"/>
</dbReference>
<feature type="domain" description="Kringle" evidence="12">
    <location>
        <begin position="434"/>
        <end position="467"/>
    </location>
</feature>
<protein>
    <recommendedName>
        <fullName evidence="16">Neurotrypsin</fullName>
    </recommendedName>
</protein>
<evidence type="ECO:0000256" key="6">
    <source>
        <dbReference type="ARBA" id="ARBA00022825"/>
    </source>
</evidence>
<dbReference type="Pfam" id="PF00057">
    <property type="entry name" value="Ldl_recept_a"/>
    <property type="match status" value="1"/>
</dbReference>
<dbReference type="InterPro" id="IPR013806">
    <property type="entry name" value="Kringle-like"/>
</dbReference>
<comment type="caution">
    <text evidence="10">Lacks conserved residue(s) required for the propagation of feature annotation.</text>
</comment>
<dbReference type="PRINTS" id="PR00258">
    <property type="entry name" value="SPERACTRCPTR"/>
</dbReference>
<dbReference type="GO" id="GO:0016020">
    <property type="term" value="C:membrane"/>
    <property type="evidence" value="ECO:0007669"/>
    <property type="project" value="InterPro"/>
</dbReference>
<dbReference type="PANTHER" id="PTHR48071">
    <property type="entry name" value="SRCR DOMAIN-CONTAINING PROTEIN"/>
    <property type="match status" value="1"/>
</dbReference>
<dbReference type="FunFam" id="3.10.250.10:FF:000032">
    <property type="entry name" value="Si:dkey-14d8.20"/>
    <property type="match status" value="1"/>
</dbReference>
<organism>
    <name type="scientific">Branchiostoma floridae</name>
    <name type="common">Florida lancelet</name>
    <name type="synonym">Amphioxus</name>
    <dbReference type="NCBI Taxonomy" id="7739"/>
    <lineage>
        <taxon>Eukaryota</taxon>
        <taxon>Metazoa</taxon>
        <taxon>Chordata</taxon>
        <taxon>Cephalochordata</taxon>
        <taxon>Leptocardii</taxon>
        <taxon>Amphioxiformes</taxon>
        <taxon>Branchiostomatidae</taxon>
        <taxon>Branchiostoma</taxon>
    </lineage>
</organism>
<proteinExistence type="predicted"/>
<dbReference type="InterPro" id="IPR002172">
    <property type="entry name" value="LDrepeatLR_classA_rpt"/>
</dbReference>
<dbReference type="PRINTS" id="PR00018">
    <property type="entry name" value="KRINGLE"/>
</dbReference>
<dbReference type="Pfam" id="PF00530">
    <property type="entry name" value="SRCR"/>
    <property type="match status" value="1"/>
</dbReference>
<evidence type="ECO:0000256" key="7">
    <source>
        <dbReference type="ARBA" id="ARBA00023157"/>
    </source>
</evidence>
<keyword evidence="6" id="KW-0720">Serine protease</keyword>
<dbReference type="InterPro" id="IPR001190">
    <property type="entry name" value="SRCR"/>
</dbReference>
<dbReference type="EMBL" id="GG666537">
    <property type="protein sequence ID" value="EEN57973.1"/>
    <property type="molecule type" value="Genomic_DNA"/>
</dbReference>
<dbReference type="FunFam" id="3.50.4.10:FF:000023">
    <property type="entry name" value="Uncharacterized protein"/>
    <property type="match status" value="1"/>
</dbReference>
<evidence type="ECO:0000256" key="11">
    <source>
        <dbReference type="SAM" id="MobiDB-lite"/>
    </source>
</evidence>
<feature type="domain" description="Kringle" evidence="12">
    <location>
        <begin position="481"/>
        <end position="549"/>
    </location>
</feature>
<dbReference type="PROSITE" id="PS00021">
    <property type="entry name" value="KRINGLE_1"/>
    <property type="match status" value="2"/>
</dbReference>
<evidence type="ECO:0000313" key="15">
    <source>
        <dbReference type="EMBL" id="EEN57973.1"/>
    </source>
</evidence>
<keyword evidence="4" id="KW-0645">Protease</keyword>
<evidence type="ECO:0000259" key="14">
    <source>
        <dbReference type="PROSITE" id="PS50948"/>
    </source>
</evidence>
<dbReference type="GO" id="GO:0006508">
    <property type="term" value="P:proteolysis"/>
    <property type="evidence" value="ECO:0007669"/>
    <property type="project" value="UniProtKB-KW"/>
</dbReference>
<feature type="domain" description="Apple" evidence="14">
    <location>
        <begin position="549"/>
        <end position="633"/>
    </location>
</feature>
<dbReference type="InterPro" id="IPR038178">
    <property type="entry name" value="Kringle_sf"/>
</dbReference>
<evidence type="ECO:0000256" key="9">
    <source>
        <dbReference type="PROSITE-ProRule" id="PRU00124"/>
    </source>
</evidence>
<gene>
    <name evidence="15" type="ORF">BRAFLDRAFT_86446</name>
</gene>
<dbReference type="InterPro" id="IPR003609">
    <property type="entry name" value="Pan_app"/>
</dbReference>
<dbReference type="InterPro" id="IPR036772">
    <property type="entry name" value="SRCR-like_dom_sf"/>
</dbReference>
<dbReference type="Gene3D" id="2.40.20.10">
    <property type="entry name" value="Plasminogen Kringle 4"/>
    <property type="match status" value="1"/>
</dbReference>
<dbReference type="PROSITE" id="PS50948">
    <property type="entry name" value="PAN"/>
    <property type="match status" value="1"/>
</dbReference>
<evidence type="ECO:0008006" key="16">
    <source>
        <dbReference type="Google" id="ProtNLM"/>
    </source>
</evidence>
<evidence type="ECO:0000256" key="5">
    <source>
        <dbReference type="ARBA" id="ARBA00022801"/>
    </source>
</evidence>
<dbReference type="SUPFAM" id="SSF57414">
    <property type="entry name" value="Hairpin loop containing domain-like"/>
    <property type="match status" value="1"/>
</dbReference>
<dbReference type="CDD" id="cd00112">
    <property type="entry name" value="LDLa"/>
    <property type="match status" value="1"/>
</dbReference>
<dbReference type="SUPFAM" id="SSF57424">
    <property type="entry name" value="LDL receptor-like module"/>
    <property type="match status" value="1"/>
</dbReference>
<evidence type="ECO:0000256" key="2">
    <source>
        <dbReference type="ARBA" id="ARBA00022525"/>
    </source>
</evidence>
<dbReference type="PANTHER" id="PTHR48071:SF18">
    <property type="entry name" value="DELETED IN MALIGNANT BRAIN TUMORS 1 PROTEIN-RELATED"/>
    <property type="match status" value="1"/>
</dbReference>
<dbReference type="InParanoid" id="C3YP82"/>
<dbReference type="AlphaFoldDB" id="C3YP82"/>
<keyword evidence="3 8" id="KW-0420">Kringle</keyword>
<feature type="non-terminal residue" evidence="15">
    <location>
        <position position="635"/>
    </location>
</feature>
<dbReference type="SMART" id="SM00202">
    <property type="entry name" value="SR"/>
    <property type="match status" value="1"/>
</dbReference>
<dbReference type="Pfam" id="PF00024">
    <property type="entry name" value="PAN_1"/>
    <property type="match status" value="1"/>
</dbReference>
<dbReference type="Gene3D" id="3.50.4.10">
    <property type="entry name" value="Hepatocyte Growth Factor"/>
    <property type="match status" value="1"/>
</dbReference>
<sequence>MTRGSHLSDVCSPLRLPGRDRGFVPDWGSGADRSLHVSPPGDVTLNFPRSRDLPATCSSHNPAGRSPSRWAAQSTSHPRNVSNQLKLCTHFLSFPKGTTLEYIAVVAQVGCCLSYVVRETTYDLRLGCSSLWHCAALPGKPYRSVPRCRGRCTPVMLTAYGFQTPSEDKSTDKEHVEPLDSQLSNVLLDSTKFSGRFMPVSCHVRARVTRRIRSFARDLGQQGACRESGEDEASQRTCRSSVRECRQDLGGKKKLIRDLSGELDDLRLRLMEAEATGAKRRRSAEAPPSETKINNILTGTLARADAWEMRLNGGLAPNRGRVELRPKGGNWGVICDDNWDKKAADIVCRMMGFANGSKMEAKSSRFGDGRKDFLMDDVNCTGNEATLMECLHSDWGQHDCDRQEVAGVVCLPKEVSYQREVEECFSGREFGLGEHNYCRNPDGDLRPWCYVGDPKQPGYDYCDISECDVDCYSGDGSRVPWLTVTPGTGPGYPGHPNGKAGIGPHNFCRNPGNEKAPWCYVSMGTSCLPEEFRCDGDRDCADGEDEANCDNFFNEYRVTRQSGLKEPLYEVGYMSVDVERCMQICSETTDFICRSFDYHRASRSCDLVSRPVEAAGGLVTTGKLSVDHYERIHQP</sequence>
<dbReference type="InterPro" id="IPR036055">
    <property type="entry name" value="LDL_receptor-like_sf"/>
</dbReference>
<dbReference type="PROSITE" id="PS50068">
    <property type="entry name" value="LDLRA_2"/>
    <property type="match status" value="1"/>
</dbReference>
<comment type="subcellular location">
    <subcellularLocation>
        <location evidence="1">Secreted</location>
    </subcellularLocation>
</comment>
<dbReference type="CDD" id="cd01099">
    <property type="entry name" value="PAN_AP_HGF"/>
    <property type="match status" value="1"/>
</dbReference>
<dbReference type="GO" id="GO:0008236">
    <property type="term" value="F:serine-type peptidase activity"/>
    <property type="evidence" value="ECO:0007669"/>
    <property type="project" value="UniProtKB-KW"/>
</dbReference>
<dbReference type="PROSITE" id="PS50287">
    <property type="entry name" value="SRCR_2"/>
    <property type="match status" value="1"/>
</dbReference>
<accession>C3YP82</accession>
<evidence type="ECO:0000259" key="13">
    <source>
        <dbReference type="PROSITE" id="PS50287"/>
    </source>
</evidence>
<keyword evidence="5" id="KW-0378">Hydrolase</keyword>
<dbReference type="SMART" id="SM00130">
    <property type="entry name" value="KR"/>
    <property type="match status" value="2"/>
</dbReference>
<evidence type="ECO:0000259" key="12">
    <source>
        <dbReference type="PROSITE" id="PS50070"/>
    </source>
</evidence>
<feature type="domain" description="SRCR" evidence="13">
    <location>
        <begin position="309"/>
        <end position="411"/>
    </location>
</feature>
<dbReference type="GO" id="GO:0005576">
    <property type="term" value="C:extracellular region"/>
    <property type="evidence" value="ECO:0007669"/>
    <property type="project" value="UniProtKB-SubCell"/>
</dbReference>
<dbReference type="SUPFAM" id="SSF57440">
    <property type="entry name" value="Kringle-like"/>
    <property type="match status" value="2"/>
</dbReference>
<reference evidence="15" key="1">
    <citation type="journal article" date="2008" name="Nature">
        <title>The amphioxus genome and the evolution of the chordate karyotype.</title>
        <authorList>
            <consortium name="US DOE Joint Genome Institute (JGI-PGF)"/>
            <person name="Putnam N.H."/>
            <person name="Butts T."/>
            <person name="Ferrier D.E.K."/>
            <person name="Furlong R.F."/>
            <person name="Hellsten U."/>
            <person name="Kawashima T."/>
            <person name="Robinson-Rechavi M."/>
            <person name="Shoguchi E."/>
            <person name="Terry A."/>
            <person name="Yu J.-K."/>
            <person name="Benito-Gutierrez E.L."/>
            <person name="Dubchak I."/>
            <person name="Garcia-Fernandez J."/>
            <person name="Gibson-Brown J.J."/>
            <person name="Grigoriev I.V."/>
            <person name="Horton A.C."/>
            <person name="de Jong P.J."/>
            <person name="Jurka J."/>
            <person name="Kapitonov V.V."/>
            <person name="Kohara Y."/>
            <person name="Kuroki Y."/>
            <person name="Lindquist E."/>
            <person name="Lucas S."/>
            <person name="Osoegawa K."/>
            <person name="Pennacchio L.A."/>
            <person name="Salamov A.A."/>
            <person name="Satou Y."/>
            <person name="Sauka-Spengler T."/>
            <person name="Schmutz J."/>
            <person name="Shin-I T."/>
            <person name="Toyoda A."/>
            <person name="Bronner-Fraser M."/>
            <person name="Fujiyama A."/>
            <person name="Holland L.Z."/>
            <person name="Holland P.W.H."/>
            <person name="Satoh N."/>
            <person name="Rokhsar D.S."/>
        </authorList>
    </citation>
    <scope>NUCLEOTIDE SEQUENCE [LARGE SCALE GENOMIC DNA]</scope>
    <source>
        <strain evidence="15">S238N-H82</strain>
        <tissue evidence="15">Testes</tissue>
    </source>
</reference>
<dbReference type="PROSITE" id="PS01209">
    <property type="entry name" value="LDLRA_1"/>
    <property type="match status" value="1"/>
</dbReference>
<feature type="disulfide bond" evidence="10">
    <location>
        <begin position="380"/>
        <end position="390"/>
    </location>
</feature>
<dbReference type="SMART" id="SM00473">
    <property type="entry name" value="PAN_AP"/>
    <property type="match status" value="1"/>
</dbReference>
<dbReference type="Gene3D" id="3.10.250.10">
    <property type="entry name" value="SRCR-like domain"/>
    <property type="match status" value="1"/>
</dbReference>
<feature type="region of interest" description="Disordered" evidence="11">
    <location>
        <begin position="56"/>
        <end position="75"/>
    </location>
</feature>
<name>C3YP82_BRAFL</name>
<evidence type="ECO:0000256" key="10">
    <source>
        <dbReference type="PROSITE-ProRule" id="PRU00196"/>
    </source>
</evidence>
<feature type="disulfide bond" evidence="9">
    <location>
        <begin position="534"/>
        <end position="549"/>
    </location>
</feature>
<evidence type="ECO:0000256" key="1">
    <source>
        <dbReference type="ARBA" id="ARBA00004613"/>
    </source>
</evidence>
<evidence type="ECO:0000256" key="8">
    <source>
        <dbReference type="PROSITE-ProRule" id="PRU00121"/>
    </source>
</evidence>
<keyword evidence="7 10" id="KW-1015">Disulfide bond</keyword>
<dbReference type="InterPro" id="IPR023415">
    <property type="entry name" value="LDLR_class-A_CS"/>
</dbReference>
<keyword evidence="2" id="KW-0964">Secreted</keyword>
<dbReference type="InterPro" id="IPR000001">
    <property type="entry name" value="Kringle"/>
</dbReference>
<dbReference type="InterPro" id="IPR018056">
    <property type="entry name" value="Kringle_CS"/>
</dbReference>
<evidence type="ECO:0000256" key="3">
    <source>
        <dbReference type="ARBA" id="ARBA00022572"/>
    </source>
</evidence>
<dbReference type="PROSITE" id="PS50070">
    <property type="entry name" value="KRINGLE_2"/>
    <property type="match status" value="2"/>
</dbReference>
<evidence type="ECO:0000256" key="4">
    <source>
        <dbReference type="ARBA" id="ARBA00022670"/>
    </source>
</evidence>
<dbReference type="SUPFAM" id="SSF56487">
    <property type="entry name" value="SRCR-like"/>
    <property type="match status" value="1"/>
</dbReference>